<dbReference type="PANTHER" id="PTHR11741">
    <property type="entry name" value="ELONGATION FACTOR TS"/>
    <property type="match status" value="1"/>
</dbReference>
<dbReference type="GO" id="GO:0003746">
    <property type="term" value="F:translation elongation factor activity"/>
    <property type="evidence" value="ECO:0007669"/>
    <property type="project" value="UniProtKB-UniRule"/>
</dbReference>
<feature type="domain" description="Translation elongation factor EFTs/EF1B dimerisation" evidence="5">
    <location>
        <begin position="101"/>
        <end position="276"/>
    </location>
</feature>
<keyword evidence="4" id="KW-0496">Mitochondrion</keyword>
<dbReference type="Gene3D" id="3.30.479.20">
    <property type="entry name" value="Elongation factor Ts, dimerisation domain"/>
    <property type="match status" value="2"/>
</dbReference>
<comment type="caution">
    <text evidence="6">The sequence shown here is derived from an EMBL/GenBank/DDBJ whole genome shotgun (WGS) entry which is preliminary data.</text>
</comment>
<dbReference type="EMBL" id="QEAO01000011">
    <property type="protein sequence ID" value="TPX34881.1"/>
    <property type="molecule type" value="Genomic_DNA"/>
</dbReference>
<dbReference type="InterPro" id="IPR001816">
    <property type="entry name" value="Transl_elong_EFTs/EF1B"/>
</dbReference>
<keyword evidence="2 4" id="KW-0251">Elongation factor</keyword>
<evidence type="ECO:0000256" key="2">
    <source>
        <dbReference type="ARBA" id="ARBA00022768"/>
    </source>
</evidence>
<evidence type="ECO:0000256" key="1">
    <source>
        <dbReference type="ARBA" id="ARBA00005532"/>
    </source>
</evidence>
<evidence type="ECO:0000313" key="6">
    <source>
        <dbReference type="EMBL" id="TPX34881.1"/>
    </source>
</evidence>
<dbReference type="OrthoDB" id="277235at2759"/>
<dbReference type="InterPro" id="IPR014039">
    <property type="entry name" value="Transl_elong_EFTs/EF1B_dimer"/>
</dbReference>
<reference evidence="6 7" key="1">
    <citation type="journal article" date="2019" name="Sci. Rep.">
        <title>Comparative genomics of chytrid fungi reveal insights into the obligate biotrophic and pathogenic lifestyle of Synchytrium endobioticum.</title>
        <authorList>
            <person name="van de Vossenberg B.T.L.H."/>
            <person name="Warris S."/>
            <person name="Nguyen H.D.T."/>
            <person name="van Gent-Pelzer M.P.E."/>
            <person name="Joly D.L."/>
            <person name="van de Geest H.C."/>
            <person name="Bonants P.J.M."/>
            <person name="Smith D.S."/>
            <person name="Levesque C.A."/>
            <person name="van der Lee T.A.J."/>
        </authorList>
    </citation>
    <scope>NUCLEOTIDE SEQUENCE [LARGE SCALE GENOMIC DNA]</scope>
    <source>
        <strain evidence="6 7">JEL517</strain>
    </source>
</reference>
<dbReference type="InterPro" id="IPR036402">
    <property type="entry name" value="EF-Ts_dimer_sf"/>
</dbReference>
<dbReference type="GO" id="GO:0005739">
    <property type="term" value="C:mitochondrion"/>
    <property type="evidence" value="ECO:0007669"/>
    <property type="project" value="UniProtKB-SubCell"/>
</dbReference>
<evidence type="ECO:0000259" key="5">
    <source>
        <dbReference type="Pfam" id="PF00889"/>
    </source>
</evidence>
<dbReference type="GO" id="GO:0070125">
    <property type="term" value="P:mitochondrial translational elongation"/>
    <property type="evidence" value="ECO:0007669"/>
    <property type="project" value="TreeGrafter"/>
</dbReference>
<dbReference type="Pfam" id="PF00889">
    <property type="entry name" value="EF_TS"/>
    <property type="match status" value="1"/>
</dbReference>
<comment type="function">
    <text evidence="4">Associates with the EF-Tu.GDP complex and induces the exchange of GDP to GTP. It remains bound to the aminoacyl-tRNA.EF-Tu.GTP complex up to the GTP hydrolysis stage on the ribosome.</text>
</comment>
<keyword evidence="3 4" id="KW-0648">Protein biosynthesis</keyword>
<comment type="subcellular location">
    <subcellularLocation>
        <location evidence="4">Mitochondrion</location>
    </subcellularLocation>
</comment>
<protein>
    <recommendedName>
        <fullName evidence="4">Elongation factor Ts, mitochondrial</fullName>
        <shortName evidence="4">EF-Ts</shortName>
        <shortName evidence="4">EF-TsMt</shortName>
    </recommendedName>
</protein>
<evidence type="ECO:0000313" key="7">
    <source>
        <dbReference type="Proteomes" id="UP000319731"/>
    </source>
</evidence>
<keyword evidence="7" id="KW-1185">Reference proteome</keyword>
<evidence type="ECO:0000256" key="3">
    <source>
        <dbReference type="ARBA" id="ARBA00022917"/>
    </source>
</evidence>
<dbReference type="STRING" id="1806994.A0A507C5U9"/>
<proteinExistence type="inferred from homology"/>
<dbReference type="AlphaFoldDB" id="A0A507C5U9"/>
<comment type="similarity">
    <text evidence="1 4">Belongs to the EF-Ts family.</text>
</comment>
<dbReference type="InterPro" id="IPR009060">
    <property type="entry name" value="UBA-like_sf"/>
</dbReference>
<gene>
    <name evidence="4" type="primary">TSF1</name>
    <name evidence="6" type="ORF">SmJEL517_g02600</name>
</gene>
<evidence type="ECO:0000256" key="4">
    <source>
        <dbReference type="HAMAP-Rule" id="MF_03135"/>
    </source>
</evidence>
<dbReference type="PANTHER" id="PTHR11741:SF0">
    <property type="entry name" value="ELONGATION FACTOR TS, MITOCHONDRIAL"/>
    <property type="match status" value="1"/>
</dbReference>
<dbReference type="Proteomes" id="UP000319731">
    <property type="component" value="Unassembled WGS sequence"/>
</dbReference>
<dbReference type="Gene3D" id="1.10.8.10">
    <property type="entry name" value="DNA helicase RuvA subunit, C-terminal domain"/>
    <property type="match status" value="1"/>
</dbReference>
<name>A0A507C5U9_9FUNG</name>
<dbReference type="SUPFAM" id="SSF46934">
    <property type="entry name" value="UBA-like"/>
    <property type="match status" value="1"/>
</dbReference>
<accession>A0A507C5U9</accession>
<organism evidence="6 7">
    <name type="scientific">Synchytrium microbalum</name>
    <dbReference type="NCBI Taxonomy" id="1806994"/>
    <lineage>
        <taxon>Eukaryota</taxon>
        <taxon>Fungi</taxon>
        <taxon>Fungi incertae sedis</taxon>
        <taxon>Chytridiomycota</taxon>
        <taxon>Chytridiomycota incertae sedis</taxon>
        <taxon>Chytridiomycetes</taxon>
        <taxon>Synchytriales</taxon>
        <taxon>Synchytriaceae</taxon>
        <taxon>Synchytrium</taxon>
    </lineage>
</organism>
<dbReference type="HAMAP" id="MF_00050">
    <property type="entry name" value="EF_Ts"/>
    <property type="match status" value="1"/>
</dbReference>
<sequence>MFPTIWRRTALHLPSRYFATSSKPPANLVSLLRKQTNAPLSKIIKALSHSNNSIPAALDWLSHDALASGTAKAAKLDRVAAEGVIYSITPSTLIKGRGVRGILVEVNSETDFAIRGPLFQAFVKRAAVTGVMFGESLAGVVGFGSTTCLHDVDARRLLDAPAFPLPDSPAIEDNTPLKDLLATLIGTIGERVTLRRACIALPPPRIAASDPLTIVSSYIHTLPGSDMGRMGAMVVLAAREAVHKTGNVDGGVVDEIERFGKRLAQHVTGFNPLTVDGLLEQEFLFGGGMVKDVVAEMEVAKGVRVEVVDFVRYECGEGIEKVEKNFAEEVQKQLE</sequence>
<dbReference type="SUPFAM" id="SSF54713">
    <property type="entry name" value="Elongation factor Ts (EF-Ts), dimerisation domain"/>
    <property type="match status" value="1"/>
</dbReference>